<dbReference type="PRINTS" id="PR00783">
    <property type="entry name" value="MINTRINSICP"/>
</dbReference>
<evidence type="ECO:0000256" key="7">
    <source>
        <dbReference type="SAM" id="Phobius"/>
    </source>
</evidence>
<evidence type="ECO:0000256" key="3">
    <source>
        <dbReference type="ARBA" id="ARBA00022692"/>
    </source>
</evidence>
<keyword evidence="5 7" id="KW-0472">Membrane</keyword>
<feature type="transmembrane region" description="Helical" evidence="7">
    <location>
        <begin position="86"/>
        <end position="107"/>
    </location>
</feature>
<dbReference type="SUPFAM" id="SSF81338">
    <property type="entry name" value="Aquaporin-like"/>
    <property type="match status" value="1"/>
</dbReference>
<dbReference type="InParanoid" id="W3XH17"/>
<dbReference type="GO" id="GO:0015250">
    <property type="term" value="F:water channel activity"/>
    <property type="evidence" value="ECO:0007669"/>
    <property type="project" value="TreeGrafter"/>
</dbReference>
<dbReference type="Proteomes" id="UP000030651">
    <property type="component" value="Unassembled WGS sequence"/>
</dbReference>
<sequence>MSQRGSFANSIRAIKRRPTPDELDGRGRRPNEPWHLNTLQTHLVAASGEFVGTFFFLFFGYAGHLMVIDQVAVDAGTAAPVATPGIIQTMFVGYAYGFSLLVTVLAFYRISGGLFNPAVTLGLCAAGGLPWIRAVFLIPTQLIASMCAGGVVEALFPGRISAVNTKLGPHVNTAQGLFAEMFFTSYLVFVILMLAVEKSRVTFVAPIGIGLALFVAEIPGVYYTGGSLNPARSFGCAVAGRSFPGYHWIYWLGPAMGGLLAAGYYRFVKMAHYEEANPGQDAPVADEQA</sequence>
<evidence type="ECO:0000313" key="9">
    <source>
        <dbReference type="Proteomes" id="UP000030651"/>
    </source>
</evidence>
<organism evidence="8 9">
    <name type="scientific">Pestalotiopsis fici (strain W106-1 / CGMCC3.15140)</name>
    <dbReference type="NCBI Taxonomy" id="1229662"/>
    <lineage>
        <taxon>Eukaryota</taxon>
        <taxon>Fungi</taxon>
        <taxon>Dikarya</taxon>
        <taxon>Ascomycota</taxon>
        <taxon>Pezizomycotina</taxon>
        <taxon>Sordariomycetes</taxon>
        <taxon>Xylariomycetidae</taxon>
        <taxon>Amphisphaeriales</taxon>
        <taxon>Sporocadaceae</taxon>
        <taxon>Pestalotiopsis</taxon>
    </lineage>
</organism>
<dbReference type="InterPro" id="IPR023271">
    <property type="entry name" value="Aquaporin-like"/>
</dbReference>
<keyword evidence="6" id="KW-0813">Transport</keyword>
<feature type="transmembrane region" description="Helical" evidence="7">
    <location>
        <begin position="203"/>
        <end position="223"/>
    </location>
</feature>
<evidence type="ECO:0000256" key="4">
    <source>
        <dbReference type="ARBA" id="ARBA00022989"/>
    </source>
</evidence>
<name>W3XH17_PESFW</name>
<proteinExistence type="inferred from homology"/>
<evidence type="ECO:0000313" key="8">
    <source>
        <dbReference type="EMBL" id="ETS85383.1"/>
    </source>
</evidence>
<accession>W3XH17</accession>
<reference evidence="9" key="1">
    <citation type="journal article" date="2015" name="BMC Genomics">
        <title>Genomic and transcriptomic analysis of the endophytic fungus Pestalotiopsis fici reveals its lifestyle and high potential for synthesis of natural products.</title>
        <authorList>
            <person name="Wang X."/>
            <person name="Zhang X."/>
            <person name="Liu L."/>
            <person name="Xiang M."/>
            <person name="Wang W."/>
            <person name="Sun X."/>
            <person name="Che Y."/>
            <person name="Guo L."/>
            <person name="Liu G."/>
            <person name="Guo L."/>
            <person name="Wang C."/>
            <person name="Yin W.B."/>
            <person name="Stadler M."/>
            <person name="Zhang X."/>
            <person name="Liu X."/>
        </authorList>
    </citation>
    <scope>NUCLEOTIDE SEQUENCE [LARGE SCALE GENOMIC DNA]</scope>
    <source>
        <strain evidence="9">W106-1 / CGMCC3.15140</strain>
    </source>
</reference>
<dbReference type="FunCoup" id="W3XH17">
    <property type="interactions" value="257"/>
</dbReference>
<evidence type="ECO:0000256" key="1">
    <source>
        <dbReference type="ARBA" id="ARBA00004141"/>
    </source>
</evidence>
<dbReference type="InterPro" id="IPR000425">
    <property type="entry name" value="MIP"/>
</dbReference>
<dbReference type="eggNOG" id="KOG0223">
    <property type="taxonomic scope" value="Eukaryota"/>
</dbReference>
<evidence type="ECO:0008006" key="10">
    <source>
        <dbReference type="Google" id="ProtNLM"/>
    </source>
</evidence>
<dbReference type="OMA" id="FWVGPIS"/>
<dbReference type="HOGENOM" id="CLU_020019_1_4_1"/>
<evidence type="ECO:0000256" key="2">
    <source>
        <dbReference type="ARBA" id="ARBA00006175"/>
    </source>
</evidence>
<dbReference type="AlphaFoldDB" id="W3XH17"/>
<gene>
    <name evidence="8" type="ORF">PFICI_03408</name>
</gene>
<feature type="transmembrane region" description="Helical" evidence="7">
    <location>
        <begin position="114"/>
        <end position="132"/>
    </location>
</feature>
<feature type="transmembrane region" description="Helical" evidence="7">
    <location>
        <begin position="248"/>
        <end position="267"/>
    </location>
</feature>
<dbReference type="OrthoDB" id="3222at2759"/>
<protein>
    <recommendedName>
        <fullName evidence="10">Aquaporin-1</fullName>
    </recommendedName>
</protein>
<evidence type="ECO:0000256" key="6">
    <source>
        <dbReference type="RuleBase" id="RU000477"/>
    </source>
</evidence>
<dbReference type="Pfam" id="PF00230">
    <property type="entry name" value="MIP"/>
    <property type="match status" value="1"/>
</dbReference>
<dbReference type="STRING" id="1229662.W3XH17"/>
<dbReference type="KEGG" id="pfy:PFICI_03408"/>
<dbReference type="PANTHER" id="PTHR19139">
    <property type="entry name" value="AQUAPORIN TRANSPORTER"/>
    <property type="match status" value="1"/>
</dbReference>
<dbReference type="GeneID" id="19268421"/>
<keyword evidence="4 7" id="KW-1133">Transmembrane helix</keyword>
<keyword evidence="3 6" id="KW-0812">Transmembrane</keyword>
<dbReference type="GO" id="GO:0005886">
    <property type="term" value="C:plasma membrane"/>
    <property type="evidence" value="ECO:0007669"/>
    <property type="project" value="TreeGrafter"/>
</dbReference>
<feature type="transmembrane region" description="Helical" evidence="7">
    <location>
        <begin position="177"/>
        <end position="196"/>
    </location>
</feature>
<dbReference type="EMBL" id="KI912110">
    <property type="protein sequence ID" value="ETS85383.1"/>
    <property type="molecule type" value="Genomic_DNA"/>
</dbReference>
<dbReference type="InterPro" id="IPR034294">
    <property type="entry name" value="Aquaporin_transptr"/>
</dbReference>
<keyword evidence="9" id="KW-1185">Reference proteome</keyword>
<dbReference type="RefSeq" id="XP_007830180.1">
    <property type="nucleotide sequence ID" value="XM_007831989.1"/>
</dbReference>
<dbReference type="PANTHER" id="PTHR19139:SF199">
    <property type="entry name" value="MIP17260P"/>
    <property type="match status" value="1"/>
</dbReference>
<dbReference type="Gene3D" id="1.20.1080.10">
    <property type="entry name" value="Glycerol uptake facilitator protein"/>
    <property type="match status" value="1"/>
</dbReference>
<evidence type="ECO:0000256" key="5">
    <source>
        <dbReference type="ARBA" id="ARBA00023136"/>
    </source>
</evidence>
<feature type="transmembrane region" description="Helical" evidence="7">
    <location>
        <begin position="43"/>
        <end position="66"/>
    </location>
</feature>
<comment type="similarity">
    <text evidence="2 6">Belongs to the MIP/aquaporin (TC 1.A.8) family.</text>
</comment>
<comment type="subcellular location">
    <subcellularLocation>
        <location evidence="1">Membrane</location>
        <topology evidence="1">Multi-pass membrane protein</topology>
    </subcellularLocation>
</comment>